<gene>
    <name evidence="1" type="ORF">dmi65</name>
</gene>
<proteinExistence type="predicted"/>
<protein>
    <submittedName>
        <fullName evidence="1">Uncharacterized protein</fullName>
    </submittedName>
</protein>
<dbReference type="EMBL" id="CT009609">
    <property type="protein sequence ID" value="CAJ13803.1"/>
    <property type="molecule type" value="Genomic_DNA"/>
</dbReference>
<reference evidence="1" key="1">
    <citation type="journal article" date="2007" name="J. Mol. Microbiol. Biotechnol.">
        <title>Analyses of the vrl gene cluster in Desulfococcus multivorans: homologous to the virulence-associated locus of the ovine footrot pathogen Dichelobacter nodosus strain A198.</title>
        <authorList>
            <person name="Knaust F."/>
            <person name="Kube M."/>
            <person name="Reinhardt R."/>
            <person name="Rabus R."/>
        </authorList>
    </citation>
    <scope>NUCLEOTIDE SEQUENCE</scope>
</reference>
<name>Q2N4Z1_DESML</name>
<dbReference type="AlphaFoldDB" id="Q2N4Z1"/>
<sequence>MGFDAHQIPISQLELDFRKIQHLDHDPAAASFPTYQSGPEIMQAAFFNGLSIKNGSRRVRDDPSVSGR</sequence>
<accession>Q2N4Z1</accession>
<dbReference type="KEGG" id="dml:Dmul_06760"/>
<evidence type="ECO:0000313" key="1">
    <source>
        <dbReference type="EMBL" id="CAJ13803.1"/>
    </source>
</evidence>
<organism evidence="1">
    <name type="scientific">Desulfococcus multivorans</name>
    <dbReference type="NCBI Taxonomy" id="897"/>
    <lineage>
        <taxon>Bacteria</taxon>
        <taxon>Pseudomonadati</taxon>
        <taxon>Thermodesulfobacteriota</taxon>
        <taxon>Desulfobacteria</taxon>
        <taxon>Desulfobacterales</taxon>
        <taxon>Desulfococcaceae</taxon>
        <taxon>Desulfococcus</taxon>
    </lineage>
</organism>